<dbReference type="PANTHER" id="PTHR34477">
    <property type="entry name" value="UPF0213 PROTEIN YHBQ"/>
    <property type="match status" value="1"/>
</dbReference>
<dbReference type="InterPro" id="IPR000305">
    <property type="entry name" value="GIY-YIG_endonuc"/>
</dbReference>
<name>A0A8J6N6C6_9BACT</name>
<reference evidence="3 4" key="1">
    <citation type="submission" date="2020-08" db="EMBL/GenBank/DDBJ databases">
        <title>Bridging the membrane lipid divide: bacteria of the FCB group superphylum have the potential to synthesize archaeal ether lipids.</title>
        <authorList>
            <person name="Villanueva L."/>
            <person name="Von Meijenfeldt F.A.B."/>
            <person name="Westbye A.B."/>
            <person name="Yadav S."/>
            <person name="Hopmans E.C."/>
            <person name="Dutilh B.E."/>
            <person name="Sinninghe Damste J.S."/>
        </authorList>
    </citation>
    <scope>NUCLEOTIDE SEQUENCE [LARGE SCALE GENOMIC DNA]</scope>
    <source>
        <strain evidence="3">NIOZ-UU81</strain>
    </source>
</reference>
<dbReference type="PANTHER" id="PTHR34477:SF1">
    <property type="entry name" value="UPF0213 PROTEIN YHBQ"/>
    <property type="match status" value="1"/>
</dbReference>
<feature type="domain" description="GIY-YIG" evidence="2">
    <location>
        <begin position="8"/>
        <end position="87"/>
    </location>
</feature>
<comment type="similarity">
    <text evidence="1">Belongs to the UPF0213 family.</text>
</comment>
<evidence type="ECO:0000259" key="2">
    <source>
        <dbReference type="PROSITE" id="PS50164"/>
    </source>
</evidence>
<evidence type="ECO:0000313" key="3">
    <source>
        <dbReference type="EMBL" id="MBC8208488.1"/>
    </source>
</evidence>
<dbReference type="AlphaFoldDB" id="A0A8J6N6C6"/>
<accession>A0A8J6N6C6</accession>
<dbReference type="Pfam" id="PF01541">
    <property type="entry name" value="GIY-YIG"/>
    <property type="match status" value="1"/>
</dbReference>
<organism evidence="3 4">
    <name type="scientific">Candidatus Desulfatifera sulfidica</name>
    <dbReference type="NCBI Taxonomy" id="2841691"/>
    <lineage>
        <taxon>Bacteria</taxon>
        <taxon>Pseudomonadati</taxon>
        <taxon>Thermodesulfobacteriota</taxon>
        <taxon>Desulfobulbia</taxon>
        <taxon>Desulfobulbales</taxon>
        <taxon>Desulfobulbaceae</taxon>
        <taxon>Candidatus Desulfatifera</taxon>
    </lineage>
</organism>
<dbReference type="Gene3D" id="3.40.1440.10">
    <property type="entry name" value="GIY-YIG endonuclease"/>
    <property type="match status" value="1"/>
</dbReference>
<evidence type="ECO:0000313" key="4">
    <source>
        <dbReference type="Proteomes" id="UP000599024"/>
    </source>
</evidence>
<dbReference type="InterPro" id="IPR035901">
    <property type="entry name" value="GIY-YIG_endonuc_sf"/>
</dbReference>
<sequence length="93" mass="10990">MSEPPDPNSWHVYILLCRDQTLYTGITTDLRRRLHEHNHTGRAARYTRCRRPVELVYSEAAASRSAALKREYQIRRLSAIRRKQLIREHGCTD</sequence>
<protein>
    <submittedName>
        <fullName evidence="3">GIY-YIG nuclease family protein</fullName>
    </submittedName>
</protein>
<dbReference type="CDD" id="cd10456">
    <property type="entry name" value="GIY-YIG_UPF0213"/>
    <property type="match status" value="1"/>
</dbReference>
<comment type="caution">
    <text evidence="3">The sequence shown here is derived from an EMBL/GenBank/DDBJ whole genome shotgun (WGS) entry which is preliminary data.</text>
</comment>
<gene>
    <name evidence="3" type="ORF">H8E79_04910</name>
</gene>
<dbReference type="PROSITE" id="PS50164">
    <property type="entry name" value="GIY_YIG"/>
    <property type="match status" value="1"/>
</dbReference>
<dbReference type="InterPro" id="IPR050190">
    <property type="entry name" value="UPF0213_domain"/>
</dbReference>
<dbReference type="EMBL" id="JACNLK010000041">
    <property type="protein sequence ID" value="MBC8208488.1"/>
    <property type="molecule type" value="Genomic_DNA"/>
</dbReference>
<evidence type="ECO:0000256" key="1">
    <source>
        <dbReference type="ARBA" id="ARBA00007435"/>
    </source>
</evidence>
<dbReference type="Proteomes" id="UP000599024">
    <property type="component" value="Unassembled WGS sequence"/>
</dbReference>
<dbReference type="SUPFAM" id="SSF82771">
    <property type="entry name" value="GIY-YIG endonuclease"/>
    <property type="match status" value="1"/>
</dbReference>
<proteinExistence type="inferred from homology"/>